<comment type="pathway">
    <text evidence="1">Cell wall biogenesis; cell wall polysaccharide biosynthesis.</text>
</comment>
<name>A0A6I8M256_9PSEU</name>
<accession>A0A6I8M256</accession>
<dbReference type="Pfam" id="PF02709">
    <property type="entry name" value="Glyco_transf_7C"/>
    <property type="match status" value="1"/>
</dbReference>
<protein>
    <recommendedName>
        <fullName evidence="5">Galactosyltransferase C-terminal domain-containing protein</fullName>
    </recommendedName>
</protein>
<proteinExistence type="inferred from homology"/>
<keyword evidence="7" id="KW-1185">Reference proteome</keyword>
<dbReference type="EMBL" id="CABVGP010000002">
    <property type="protein sequence ID" value="VVJ22044.1"/>
    <property type="molecule type" value="Genomic_DNA"/>
</dbReference>
<evidence type="ECO:0000256" key="1">
    <source>
        <dbReference type="ARBA" id="ARBA00004776"/>
    </source>
</evidence>
<keyword evidence="3" id="KW-0328">Glycosyltransferase</keyword>
<dbReference type="RefSeq" id="WP_155546858.1">
    <property type="nucleotide sequence ID" value="NZ_CABVGP010000002.1"/>
</dbReference>
<gene>
    <name evidence="6" type="ORF">AA23TX_07056</name>
</gene>
<dbReference type="GO" id="GO:0016757">
    <property type="term" value="F:glycosyltransferase activity"/>
    <property type="evidence" value="ECO:0007669"/>
    <property type="project" value="UniProtKB-KW"/>
</dbReference>
<keyword evidence="4" id="KW-0808">Transferase</keyword>
<feature type="domain" description="Galactosyltransferase C-terminal" evidence="5">
    <location>
        <begin position="166"/>
        <end position="222"/>
    </location>
</feature>
<evidence type="ECO:0000313" key="7">
    <source>
        <dbReference type="Proteomes" id="UP000399805"/>
    </source>
</evidence>
<evidence type="ECO:0000256" key="2">
    <source>
        <dbReference type="ARBA" id="ARBA00006739"/>
    </source>
</evidence>
<dbReference type="Proteomes" id="UP000399805">
    <property type="component" value="Unassembled WGS sequence"/>
</dbReference>
<evidence type="ECO:0000259" key="5">
    <source>
        <dbReference type="Pfam" id="PF02709"/>
    </source>
</evidence>
<evidence type="ECO:0000256" key="4">
    <source>
        <dbReference type="ARBA" id="ARBA00022679"/>
    </source>
</evidence>
<sequence>MKRPRTAVVTITAGRDSHLQRQRDALDAADAEVHVVVTMADVPQLRPSPSAPALELVTVRPGPRGLPLAAARNAGARAALDREAELLIFLDVDCVPGPGSLARYAAAASRVPPATLLCGPVAYLPPPPPGGYPAPRELARLARPHEGRPAPDEGEILLDDQRFELFWSLSFALLRDDWRRFGGFCEQFAGYGAEDTDFALRAAARGARLAWVGGATVYHQYHPPSRHEPRHVRELVANARLFHRRHGFWPMTGWLTELDRAGAVRFDRGLGTLRLLPGFGDRLETRQVQ</sequence>
<organism evidence="6 7">
    <name type="scientific">Amycolatopsis camponoti</name>
    <dbReference type="NCBI Taxonomy" id="2606593"/>
    <lineage>
        <taxon>Bacteria</taxon>
        <taxon>Bacillati</taxon>
        <taxon>Actinomycetota</taxon>
        <taxon>Actinomycetes</taxon>
        <taxon>Pseudonocardiales</taxon>
        <taxon>Pseudonocardiaceae</taxon>
        <taxon>Amycolatopsis</taxon>
    </lineage>
</organism>
<dbReference type="PANTHER" id="PTHR43179:SF12">
    <property type="entry name" value="GALACTOFURANOSYLTRANSFERASE GLFT2"/>
    <property type="match status" value="1"/>
</dbReference>
<evidence type="ECO:0000313" key="6">
    <source>
        <dbReference type="EMBL" id="VVJ22044.1"/>
    </source>
</evidence>
<evidence type="ECO:0000256" key="3">
    <source>
        <dbReference type="ARBA" id="ARBA00022676"/>
    </source>
</evidence>
<reference evidence="6 7" key="1">
    <citation type="submission" date="2019-09" db="EMBL/GenBank/DDBJ databases">
        <authorList>
            <person name="Leyn A S."/>
        </authorList>
    </citation>
    <scope>NUCLEOTIDE SEQUENCE [LARGE SCALE GENOMIC DNA]</scope>
    <source>
        <strain evidence="6">AA231_1</strain>
    </source>
</reference>
<dbReference type="PANTHER" id="PTHR43179">
    <property type="entry name" value="RHAMNOSYLTRANSFERASE WBBL"/>
    <property type="match status" value="1"/>
</dbReference>
<comment type="similarity">
    <text evidence="2">Belongs to the glycosyltransferase 2 family.</text>
</comment>
<dbReference type="InterPro" id="IPR027791">
    <property type="entry name" value="Galactosyl_T_C"/>
</dbReference>
<dbReference type="Gene3D" id="3.90.550.10">
    <property type="entry name" value="Spore Coat Polysaccharide Biosynthesis Protein SpsA, Chain A"/>
    <property type="match status" value="1"/>
</dbReference>
<dbReference type="SUPFAM" id="SSF53448">
    <property type="entry name" value="Nucleotide-diphospho-sugar transferases"/>
    <property type="match status" value="1"/>
</dbReference>
<dbReference type="InterPro" id="IPR029044">
    <property type="entry name" value="Nucleotide-diphossugar_trans"/>
</dbReference>
<dbReference type="AlphaFoldDB" id="A0A6I8M256"/>